<keyword evidence="3" id="KW-1185">Reference proteome</keyword>
<dbReference type="AlphaFoldDB" id="A0A919L7Q0"/>
<dbReference type="EMBL" id="BNAT01000005">
    <property type="protein sequence ID" value="GHH85751.1"/>
    <property type="molecule type" value="Genomic_DNA"/>
</dbReference>
<reference evidence="2" key="2">
    <citation type="submission" date="2020-09" db="EMBL/GenBank/DDBJ databases">
        <authorList>
            <person name="Sun Q."/>
            <person name="Zhou Y."/>
        </authorList>
    </citation>
    <scope>NUCLEOTIDE SEQUENCE</scope>
    <source>
        <strain evidence="2">CGMCC 4.7403</strain>
    </source>
</reference>
<sequence>MGRGGGALGERLTVRRGEAESGRPRHDAQPPYRPVGCLSVSDWLSETELAQRLESIAFVPWCCEPEPQPAWHVPPDAGRPGREAMPRRVPDVAWAPGVHVTICHRITTIR</sequence>
<dbReference type="Proteomes" id="UP000603227">
    <property type="component" value="Unassembled WGS sequence"/>
</dbReference>
<feature type="region of interest" description="Disordered" evidence="1">
    <location>
        <begin position="1"/>
        <end position="32"/>
    </location>
</feature>
<protein>
    <submittedName>
        <fullName evidence="2">Uncharacterized protein</fullName>
    </submittedName>
</protein>
<name>A0A919L7Q0_9ACTN</name>
<proteinExistence type="predicted"/>
<evidence type="ECO:0000313" key="3">
    <source>
        <dbReference type="Proteomes" id="UP000603227"/>
    </source>
</evidence>
<feature type="compositionally biased region" description="Basic and acidic residues" evidence="1">
    <location>
        <begin position="12"/>
        <end position="28"/>
    </location>
</feature>
<evidence type="ECO:0000313" key="2">
    <source>
        <dbReference type="EMBL" id="GHH85751.1"/>
    </source>
</evidence>
<accession>A0A919L7Q0</accession>
<reference evidence="2" key="1">
    <citation type="journal article" date="2014" name="Int. J. Syst. Evol. Microbiol.">
        <title>Complete genome sequence of Corynebacterium casei LMG S-19264T (=DSM 44701T), isolated from a smear-ripened cheese.</title>
        <authorList>
            <consortium name="US DOE Joint Genome Institute (JGI-PGF)"/>
            <person name="Walter F."/>
            <person name="Albersmeier A."/>
            <person name="Kalinowski J."/>
            <person name="Ruckert C."/>
        </authorList>
    </citation>
    <scope>NUCLEOTIDE SEQUENCE</scope>
    <source>
        <strain evidence="2">CGMCC 4.7403</strain>
    </source>
</reference>
<gene>
    <name evidence="2" type="ORF">GCM10017771_19980</name>
</gene>
<evidence type="ECO:0000256" key="1">
    <source>
        <dbReference type="SAM" id="MobiDB-lite"/>
    </source>
</evidence>
<organism evidence="2 3">
    <name type="scientific">Streptomyces capitiformicae</name>
    <dbReference type="NCBI Taxonomy" id="2014920"/>
    <lineage>
        <taxon>Bacteria</taxon>
        <taxon>Bacillati</taxon>
        <taxon>Actinomycetota</taxon>
        <taxon>Actinomycetes</taxon>
        <taxon>Kitasatosporales</taxon>
        <taxon>Streptomycetaceae</taxon>
        <taxon>Streptomyces</taxon>
    </lineage>
</organism>
<comment type="caution">
    <text evidence="2">The sequence shown here is derived from an EMBL/GenBank/DDBJ whole genome shotgun (WGS) entry which is preliminary data.</text>
</comment>